<proteinExistence type="predicted"/>
<gene>
    <name evidence="1" type="ORF">MM415B00582_0005</name>
</gene>
<dbReference type="EMBL" id="MT141504">
    <property type="protein sequence ID" value="QJA63719.1"/>
    <property type="molecule type" value="Genomic_DNA"/>
</dbReference>
<dbReference type="AlphaFoldDB" id="A0A6M3J1G2"/>
<name>A0A6M3J1G2_9ZZZZ</name>
<reference evidence="1" key="1">
    <citation type="submission" date="2020-03" db="EMBL/GenBank/DDBJ databases">
        <title>The deep terrestrial virosphere.</title>
        <authorList>
            <person name="Holmfeldt K."/>
            <person name="Nilsson E."/>
            <person name="Simone D."/>
            <person name="Lopez-Fernandez M."/>
            <person name="Wu X."/>
            <person name="de Brujin I."/>
            <person name="Lundin D."/>
            <person name="Andersson A."/>
            <person name="Bertilsson S."/>
            <person name="Dopson M."/>
        </authorList>
    </citation>
    <scope>NUCLEOTIDE SEQUENCE</scope>
    <source>
        <strain evidence="1">MM415B00582</strain>
    </source>
</reference>
<evidence type="ECO:0000313" key="1">
    <source>
        <dbReference type="EMBL" id="QJA63719.1"/>
    </source>
</evidence>
<sequence>MRGITDQQITVDAVLDRTLGEVEQTDGQSETLHLGNGAILRLTPPPSMALQMFQQNHAAPKPPVVRVEADGRSWEEENPNDPGYIAAMEEHNMQAGEALIRLMLWTSCEIVRLPTGVPSYEDDTEWVEEIEELLGAHVPESPRLRKITWMRYRIVGAAKDFGLVQDALERLSGTPEEAIVAAEGNFRGHARPS</sequence>
<accession>A0A6M3J1G2</accession>
<organism evidence="1">
    <name type="scientific">viral metagenome</name>
    <dbReference type="NCBI Taxonomy" id="1070528"/>
    <lineage>
        <taxon>unclassified sequences</taxon>
        <taxon>metagenomes</taxon>
        <taxon>organismal metagenomes</taxon>
    </lineage>
</organism>
<protein>
    <submittedName>
        <fullName evidence="1">Uncharacterized protein</fullName>
    </submittedName>
</protein>